<evidence type="ECO:0000313" key="3">
    <source>
        <dbReference type="Proteomes" id="UP001607303"/>
    </source>
</evidence>
<dbReference type="AlphaFoldDB" id="A0ABD2CB56"/>
<gene>
    <name evidence="2" type="ORF">V1477_009911</name>
</gene>
<keyword evidence="1" id="KW-1133">Transmembrane helix</keyword>
<comment type="caution">
    <text evidence="2">The sequence shown here is derived from an EMBL/GenBank/DDBJ whole genome shotgun (WGS) entry which is preliminary data.</text>
</comment>
<organism evidence="2 3">
    <name type="scientific">Vespula maculifrons</name>
    <name type="common">Eastern yellow jacket</name>
    <name type="synonym">Wasp</name>
    <dbReference type="NCBI Taxonomy" id="7453"/>
    <lineage>
        <taxon>Eukaryota</taxon>
        <taxon>Metazoa</taxon>
        <taxon>Ecdysozoa</taxon>
        <taxon>Arthropoda</taxon>
        <taxon>Hexapoda</taxon>
        <taxon>Insecta</taxon>
        <taxon>Pterygota</taxon>
        <taxon>Neoptera</taxon>
        <taxon>Endopterygota</taxon>
        <taxon>Hymenoptera</taxon>
        <taxon>Apocrita</taxon>
        <taxon>Aculeata</taxon>
        <taxon>Vespoidea</taxon>
        <taxon>Vespidae</taxon>
        <taxon>Vespinae</taxon>
        <taxon>Vespula</taxon>
    </lineage>
</organism>
<dbReference type="Proteomes" id="UP001607303">
    <property type="component" value="Unassembled WGS sequence"/>
</dbReference>
<name>A0ABD2CB56_VESMC</name>
<reference evidence="2 3" key="1">
    <citation type="journal article" date="2024" name="Ann. Entomol. Soc. Am.">
        <title>Genomic analyses of the southern and eastern yellowjacket wasps (Hymenoptera: Vespidae) reveal evolutionary signatures of social life.</title>
        <authorList>
            <person name="Catto M.A."/>
            <person name="Caine P.B."/>
            <person name="Orr S.E."/>
            <person name="Hunt B.G."/>
            <person name="Goodisman M.A.D."/>
        </authorList>
    </citation>
    <scope>NUCLEOTIDE SEQUENCE [LARGE SCALE GENOMIC DNA]</scope>
    <source>
        <strain evidence="2">232</strain>
        <tissue evidence="2">Head and thorax</tissue>
    </source>
</reference>
<sequence length="61" mass="6992">MSPLFMSQLQSRIQVLIAGAWCAMYYNAIRLINMFSMKYKQGGEYALYSNDNGLKYSGLQI</sequence>
<keyword evidence="3" id="KW-1185">Reference proteome</keyword>
<evidence type="ECO:0000313" key="2">
    <source>
        <dbReference type="EMBL" id="KAL2742282.1"/>
    </source>
</evidence>
<proteinExistence type="predicted"/>
<keyword evidence="1" id="KW-0812">Transmembrane</keyword>
<dbReference type="EMBL" id="JAYRBN010000058">
    <property type="protein sequence ID" value="KAL2742282.1"/>
    <property type="molecule type" value="Genomic_DNA"/>
</dbReference>
<keyword evidence="1" id="KW-0472">Membrane</keyword>
<accession>A0ABD2CB56</accession>
<feature type="transmembrane region" description="Helical" evidence="1">
    <location>
        <begin position="12"/>
        <end position="32"/>
    </location>
</feature>
<evidence type="ECO:0000256" key="1">
    <source>
        <dbReference type="SAM" id="Phobius"/>
    </source>
</evidence>
<protein>
    <submittedName>
        <fullName evidence="2">Uncharacterized protein</fullName>
    </submittedName>
</protein>